<evidence type="ECO:0000313" key="1">
    <source>
        <dbReference type="EMBL" id="QKU35567.1"/>
    </source>
</evidence>
<dbReference type="RefSeq" id="YP_010782233.1">
    <property type="nucleotide sequence ID" value="NC_075039.1"/>
</dbReference>
<proteinExistence type="predicted"/>
<dbReference type="GeneID" id="80518997"/>
<name>A0A6N1NT14_9VIRU</name>
<accession>A0A6N1NT14</accession>
<protein>
    <submittedName>
        <fullName evidence="1">Uncharacterized protein</fullName>
    </submittedName>
</protein>
<sequence length="183" mass="21788">MTSIILNEQITPLEKIINKNINNLTFKEIISLVFHAASILSNDNLDTISQGWTDIYTEFEKELEKQNKSKWPQMSITKNDYNRRIDIFSTGGSFISSKNIFMLMLRLLYVENYKRPYVYKSYNYHKVLGYKPKTIDNVCVKKLSLAELFEHFKICMKHYMRVYSDEKHFEYQLGKTINKILEE</sequence>
<reference evidence="1" key="2">
    <citation type="journal article" date="2018" name="Nat. Commun.">
        <title>Tailed giant Tupanvirus possesses the most complete translational apparatus of the known virosphere.</title>
        <authorList>
            <person name="Abrahao J."/>
            <person name="Silva L."/>
            <person name="Silva L.S."/>
            <person name="Khalil J.Y.B."/>
            <person name="Rodrigues R."/>
            <person name="Arantes T."/>
            <person name="Assis F."/>
            <person name="Boratto P."/>
            <person name="Andrade M."/>
            <person name="Kroon E.G."/>
            <person name="Ribeiro B."/>
            <person name="Bergier I."/>
            <person name="Seligmann H."/>
            <person name="Ghigo E."/>
            <person name="Colson P."/>
            <person name="Levasseur A."/>
            <person name="Kroemer G."/>
            <person name="Raoult D."/>
            <person name="La Scola B."/>
        </authorList>
    </citation>
    <scope>NUCLEOTIDE SEQUENCE [LARGE SCALE GENOMIC DNA]</scope>
    <source>
        <strain evidence="1">Soda lake</strain>
    </source>
</reference>
<reference evidence="1" key="1">
    <citation type="submission" date="2017-01" db="EMBL/GenBank/DDBJ databases">
        <authorList>
            <person name="Assis F.L."/>
            <person name="Abrahao J.S."/>
            <person name="Silva L."/>
            <person name="Khalil J.B."/>
            <person name="Rodrigues R."/>
            <person name="Silva L.S."/>
            <person name="Arantes T."/>
            <person name="Boratto P."/>
            <person name="Andrade M."/>
            <person name="Kroon E.G."/>
            <person name="Ribeiro B."/>
            <person name="Bergier I."/>
            <person name="Seligmann H."/>
            <person name="Ghigo E."/>
            <person name="Colson P."/>
            <person name="Levasseur A."/>
            <person name="Raoult D."/>
            <person name="Scola B.L."/>
        </authorList>
    </citation>
    <scope>NUCLEOTIDE SEQUENCE</scope>
    <source>
        <strain evidence="1">Soda lake</strain>
    </source>
</reference>
<organism evidence="1">
    <name type="scientific">Tupanvirus soda lake</name>
    <dbReference type="NCBI Taxonomy" id="2126985"/>
    <lineage>
        <taxon>Viruses</taxon>
        <taxon>Varidnaviria</taxon>
        <taxon>Bamfordvirae</taxon>
        <taxon>Nucleocytoviricota</taxon>
        <taxon>Megaviricetes</taxon>
        <taxon>Imitervirales</taxon>
        <taxon>Mimiviridae</taxon>
        <taxon>Megamimivirinae</taxon>
        <taxon>Tupanvirus</taxon>
        <taxon>Tupanvirus salinum</taxon>
    </lineage>
</organism>
<dbReference type="KEGG" id="vg:80518997"/>
<dbReference type="EMBL" id="KY523104">
    <property type="protein sequence ID" value="QKU35567.1"/>
    <property type="molecule type" value="Genomic_DNA"/>
</dbReference>